<feature type="transmembrane region" description="Helical" evidence="6">
    <location>
        <begin position="562"/>
        <end position="582"/>
    </location>
</feature>
<feature type="transmembrane region" description="Helical" evidence="6">
    <location>
        <begin position="431"/>
        <end position="453"/>
    </location>
</feature>
<evidence type="ECO:0000256" key="1">
    <source>
        <dbReference type="ARBA" id="ARBA00004141"/>
    </source>
</evidence>
<dbReference type="InterPro" id="IPR003834">
    <property type="entry name" value="Cyt_c_assmbl_TM_dom"/>
</dbReference>
<feature type="transmembrane region" description="Helical" evidence="6">
    <location>
        <begin position="389"/>
        <end position="410"/>
    </location>
</feature>
<evidence type="ECO:0000313" key="9">
    <source>
        <dbReference type="EMBL" id="WOO41836.1"/>
    </source>
</evidence>
<dbReference type="InterPro" id="IPR035671">
    <property type="entry name" value="DsbD_gamma"/>
</dbReference>
<feature type="transmembrane region" description="Helical" evidence="6">
    <location>
        <begin position="505"/>
        <end position="523"/>
    </location>
</feature>
<feature type="transmembrane region" description="Helical" evidence="6">
    <location>
        <begin position="302"/>
        <end position="325"/>
    </location>
</feature>
<evidence type="ECO:0000256" key="6">
    <source>
        <dbReference type="SAM" id="Phobius"/>
    </source>
</evidence>
<evidence type="ECO:0000256" key="2">
    <source>
        <dbReference type="ARBA" id="ARBA00022692"/>
    </source>
</evidence>
<name>A0AAQ3QTY3_9BACT</name>
<dbReference type="Pfam" id="PF11412">
    <property type="entry name" value="DsbD_N"/>
    <property type="match status" value="1"/>
</dbReference>
<keyword evidence="4 6" id="KW-1133">Transmembrane helix</keyword>
<dbReference type="Pfam" id="PF13899">
    <property type="entry name" value="Thioredoxin_7"/>
    <property type="match status" value="1"/>
</dbReference>
<dbReference type="SUPFAM" id="SSF52833">
    <property type="entry name" value="Thioredoxin-like"/>
    <property type="match status" value="1"/>
</dbReference>
<dbReference type="AlphaFoldDB" id="A0AAQ3QTY3"/>
<dbReference type="RefSeq" id="WP_317834320.1">
    <property type="nucleotide sequence ID" value="NZ_CP136920.1"/>
</dbReference>
<dbReference type="EMBL" id="CP136920">
    <property type="protein sequence ID" value="WOO41836.1"/>
    <property type="molecule type" value="Genomic_DNA"/>
</dbReference>
<gene>
    <name evidence="9" type="ORF">RZN69_01960</name>
</gene>
<evidence type="ECO:0000256" key="3">
    <source>
        <dbReference type="ARBA" id="ARBA00022748"/>
    </source>
</evidence>
<dbReference type="GO" id="GO:0015035">
    <property type="term" value="F:protein-disulfide reductase activity"/>
    <property type="evidence" value="ECO:0007669"/>
    <property type="project" value="TreeGrafter"/>
</dbReference>
<keyword evidence="10" id="KW-1185">Reference proteome</keyword>
<comment type="subcellular location">
    <subcellularLocation>
        <location evidence="1">Membrane</location>
        <topology evidence="1">Multi-pass membrane protein</topology>
    </subcellularLocation>
</comment>
<dbReference type="KEGG" id="puo:RZN69_01960"/>
<feature type="domain" description="Thiol:disulfide interchange protein DsbD N-terminal" evidence="8">
    <location>
        <begin position="41"/>
        <end position="153"/>
    </location>
</feature>
<proteinExistence type="predicted"/>
<dbReference type="PANTHER" id="PTHR32234:SF3">
    <property type="entry name" value="SUPPRESSION OF COPPER SENSITIVITY PROTEIN"/>
    <property type="match status" value="1"/>
</dbReference>
<dbReference type="InterPro" id="IPR036249">
    <property type="entry name" value="Thioredoxin-like_sf"/>
</dbReference>
<dbReference type="GO" id="GO:0045454">
    <property type="term" value="P:cell redox homeostasis"/>
    <property type="evidence" value="ECO:0007669"/>
    <property type="project" value="TreeGrafter"/>
</dbReference>
<dbReference type="GO" id="GO:0016020">
    <property type="term" value="C:membrane"/>
    <property type="evidence" value="ECO:0007669"/>
    <property type="project" value="UniProtKB-SubCell"/>
</dbReference>
<evidence type="ECO:0000256" key="5">
    <source>
        <dbReference type="ARBA" id="ARBA00023136"/>
    </source>
</evidence>
<dbReference type="Gene3D" id="3.40.30.10">
    <property type="entry name" value="Glutaredoxin"/>
    <property type="match status" value="1"/>
</dbReference>
<dbReference type="PANTHER" id="PTHR32234">
    <property type="entry name" value="THIOL:DISULFIDE INTERCHANGE PROTEIN DSBD"/>
    <property type="match status" value="1"/>
</dbReference>
<dbReference type="CDD" id="cd02953">
    <property type="entry name" value="DsbDgamma"/>
    <property type="match status" value="1"/>
</dbReference>
<keyword evidence="3" id="KW-0201">Cytochrome c-type biogenesis</keyword>
<dbReference type="Proteomes" id="UP001304300">
    <property type="component" value="Chromosome"/>
</dbReference>
<evidence type="ECO:0000313" key="10">
    <source>
        <dbReference type="Proteomes" id="UP001304300"/>
    </source>
</evidence>
<evidence type="ECO:0000256" key="4">
    <source>
        <dbReference type="ARBA" id="ARBA00022989"/>
    </source>
</evidence>
<dbReference type="Pfam" id="PF02683">
    <property type="entry name" value="DsbD_TM"/>
    <property type="match status" value="1"/>
</dbReference>
<evidence type="ECO:0000259" key="7">
    <source>
        <dbReference type="Pfam" id="PF02683"/>
    </source>
</evidence>
<keyword evidence="2 6" id="KW-0812">Transmembrane</keyword>
<feature type="transmembrane region" description="Helical" evidence="6">
    <location>
        <begin position="529"/>
        <end position="550"/>
    </location>
</feature>
<keyword evidence="5 6" id="KW-0472">Membrane</keyword>
<sequence>MRQFFLTAISSLFFTLLLGAESVRSDHTEAELVAEVDGIEAGQAFWMALRLKMDDHWHTYWVNPGEAGLKTELKWTELPKGFEAGDFHWPPPKRYLQEDIMNYVYEDEVFLLFEVTAPKELQPGTELTFKARADWLECDPSMCVPGGADLSLTLPVVSEKAQWSDWHEDFEKTRESWPKDLSANWSIGAQLTDDRYTLTLTPKTGANSDPGEVYFYSSAAQVTPSAKQFLTKDSGSYQLSLEKDQYYSGDLDTLPGDLYASNGWLADGSDKFMLIAPVVGAAAIGTGSSVSSAEAAVSTNPLGLGSLLGLAFVGGLILNLMPCVFPVLGLKIMSFVNQAGEERGKIVLHGLVFTAGVLISFWILAGVLIALRTGGEELGWGFQLQSPGFVLALAVILLIFGLNMSGLFEIGTSAVGVGSNLTGKSGVTGSFFSGVLATVVATPCAAPFLAPALGGALTLPPVQSIAVFTAIGVGLSGPYLLLSAFPSMIKLLPRPGAWMETFKQFMAFLLYGTVVALAWVLAGQVGAELLLSIFISLVIIAMGCWVYGRWAAPHKKTGVKWAGRLVALALVGLPLAYVYAGISEEAREKALIEKIASGEAEQDFLIWEKWTPEKEAKLREEGRFVYIDFTARWCATCQVNKKAYSNQEVIDAFLKNNVALLKADWTNQDPAITQELAKFNRSAVPFNLIYSPDREEPVIMPELITPGIVLEKLKEAGAS</sequence>
<feature type="transmembrane region" description="Helical" evidence="6">
    <location>
        <begin position="346"/>
        <end position="369"/>
    </location>
</feature>
<accession>A0AAQ3QTY3</accession>
<protein>
    <submittedName>
        <fullName evidence="9">Protein-disulfide reductase DsbD family protein</fullName>
    </submittedName>
</protein>
<evidence type="ECO:0000259" key="8">
    <source>
        <dbReference type="Pfam" id="PF11412"/>
    </source>
</evidence>
<reference evidence="9 10" key="1">
    <citation type="submission" date="2023-10" db="EMBL/GenBank/DDBJ databases">
        <title>Rubellicoccus peritrichatus gen. nov., sp. nov., isolated from an algae of coral reef tank.</title>
        <authorList>
            <person name="Luo J."/>
        </authorList>
    </citation>
    <scope>NUCLEOTIDE SEQUENCE [LARGE SCALE GENOMIC DNA]</scope>
    <source>
        <strain evidence="9 10">CR14</strain>
    </source>
</reference>
<feature type="transmembrane region" description="Helical" evidence="6">
    <location>
        <begin position="465"/>
        <end position="485"/>
    </location>
</feature>
<feature type="domain" description="Cytochrome C biogenesis protein transmembrane" evidence="7">
    <location>
        <begin position="308"/>
        <end position="517"/>
    </location>
</feature>
<organism evidence="9 10">
    <name type="scientific">Rubellicoccus peritrichatus</name>
    <dbReference type="NCBI Taxonomy" id="3080537"/>
    <lineage>
        <taxon>Bacteria</taxon>
        <taxon>Pseudomonadati</taxon>
        <taxon>Verrucomicrobiota</taxon>
        <taxon>Opitutia</taxon>
        <taxon>Puniceicoccales</taxon>
        <taxon>Cerasicoccaceae</taxon>
        <taxon>Rubellicoccus</taxon>
    </lineage>
</organism>
<dbReference type="GO" id="GO:0017004">
    <property type="term" value="P:cytochrome complex assembly"/>
    <property type="evidence" value="ECO:0007669"/>
    <property type="project" value="UniProtKB-KW"/>
</dbReference>
<dbReference type="InterPro" id="IPR028250">
    <property type="entry name" value="DsbDN"/>
</dbReference>